<evidence type="ECO:0000256" key="1">
    <source>
        <dbReference type="ARBA" id="ARBA00001971"/>
    </source>
</evidence>
<evidence type="ECO:0000256" key="7">
    <source>
        <dbReference type="ARBA" id="ARBA00022989"/>
    </source>
</evidence>
<gene>
    <name evidence="15" type="ORF">MKW98_014506</name>
</gene>
<keyword evidence="9 12" id="KW-0408">Iron</keyword>
<dbReference type="Gene3D" id="1.10.630.10">
    <property type="entry name" value="Cytochrome P450"/>
    <property type="match status" value="1"/>
</dbReference>
<evidence type="ECO:0000256" key="10">
    <source>
        <dbReference type="ARBA" id="ARBA00023033"/>
    </source>
</evidence>
<organism evidence="15 16">
    <name type="scientific">Papaver atlanticum</name>
    <dbReference type="NCBI Taxonomy" id="357466"/>
    <lineage>
        <taxon>Eukaryota</taxon>
        <taxon>Viridiplantae</taxon>
        <taxon>Streptophyta</taxon>
        <taxon>Embryophyta</taxon>
        <taxon>Tracheophyta</taxon>
        <taxon>Spermatophyta</taxon>
        <taxon>Magnoliopsida</taxon>
        <taxon>Ranunculales</taxon>
        <taxon>Papaveraceae</taxon>
        <taxon>Papaveroideae</taxon>
        <taxon>Papaver</taxon>
    </lineage>
</organism>
<keyword evidence="4 12" id="KW-0349">Heme</keyword>
<evidence type="ECO:0000256" key="13">
    <source>
        <dbReference type="RuleBase" id="RU000461"/>
    </source>
</evidence>
<evidence type="ECO:0000256" key="5">
    <source>
        <dbReference type="ARBA" id="ARBA00022692"/>
    </source>
</evidence>
<dbReference type="GO" id="GO:0010268">
    <property type="term" value="P:brassinosteroid homeostasis"/>
    <property type="evidence" value="ECO:0007669"/>
    <property type="project" value="TreeGrafter"/>
</dbReference>
<evidence type="ECO:0000256" key="12">
    <source>
        <dbReference type="PIRSR" id="PIRSR602403-1"/>
    </source>
</evidence>
<evidence type="ECO:0000256" key="6">
    <source>
        <dbReference type="ARBA" id="ARBA00022723"/>
    </source>
</evidence>
<evidence type="ECO:0000256" key="14">
    <source>
        <dbReference type="SAM" id="Phobius"/>
    </source>
</evidence>
<dbReference type="InterPro" id="IPR002403">
    <property type="entry name" value="Cyt_P450_E_grp-IV"/>
</dbReference>
<dbReference type="GO" id="GO:0020037">
    <property type="term" value="F:heme binding"/>
    <property type="evidence" value="ECO:0007669"/>
    <property type="project" value="InterPro"/>
</dbReference>
<evidence type="ECO:0000256" key="4">
    <source>
        <dbReference type="ARBA" id="ARBA00022617"/>
    </source>
</evidence>
<dbReference type="GO" id="GO:0016020">
    <property type="term" value="C:membrane"/>
    <property type="evidence" value="ECO:0007669"/>
    <property type="project" value="UniProtKB-SubCell"/>
</dbReference>
<dbReference type="InterPro" id="IPR017972">
    <property type="entry name" value="Cyt_P450_CS"/>
</dbReference>
<keyword evidence="7 14" id="KW-1133">Transmembrane helix</keyword>
<dbReference type="Proteomes" id="UP001202328">
    <property type="component" value="Unassembled WGS sequence"/>
</dbReference>
<dbReference type="EMBL" id="JAJJMB010010276">
    <property type="protein sequence ID" value="KAI3910121.1"/>
    <property type="molecule type" value="Genomic_DNA"/>
</dbReference>
<comment type="cofactor">
    <cofactor evidence="1 12">
        <name>heme</name>
        <dbReference type="ChEBI" id="CHEBI:30413"/>
    </cofactor>
</comment>
<comment type="similarity">
    <text evidence="3 13">Belongs to the cytochrome P450 family.</text>
</comment>
<evidence type="ECO:0000256" key="9">
    <source>
        <dbReference type="ARBA" id="ARBA00023004"/>
    </source>
</evidence>
<dbReference type="InterPro" id="IPR036396">
    <property type="entry name" value="Cyt_P450_sf"/>
</dbReference>
<keyword evidence="5 14" id="KW-0812">Transmembrane</keyword>
<dbReference type="GO" id="GO:0004497">
    <property type="term" value="F:monooxygenase activity"/>
    <property type="evidence" value="ECO:0007669"/>
    <property type="project" value="UniProtKB-KW"/>
</dbReference>
<evidence type="ECO:0000256" key="3">
    <source>
        <dbReference type="ARBA" id="ARBA00010617"/>
    </source>
</evidence>
<dbReference type="GO" id="GO:0016705">
    <property type="term" value="F:oxidoreductase activity, acting on paired donors, with incorporation or reduction of molecular oxygen"/>
    <property type="evidence" value="ECO:0007669"/>
    <property type="project" value="InterPro"/>
</dbReference>
<feature type="binding site" description="axial binding residue" evidence="12">
    <location>
        <position position="423"/>
    </location>
    <ligand>
        <name>heme</name>
        <dbReference type="ChEBI" id="CHEBI:30413"/>
    </ligand>
    <ligandPart>
        <name>Fe</name>
        <dbReference type="ChEBI" id="CHEBI:18248"/>
    </ligandPart>
</feature>
<dbReference type="AlphaFoldDB" id="A0AAD4XEU9"/>
<keyword evidence="8 13" id="KW-0560">Oxidoreductase</keyword>
<keyword evidence="16" id="KW-1185">Reference proteome</keyword>
<evidence type="ECO:0000313" key="16">
    <source>
        <dbReference type="Proteomes" id="UP001202328"/>
    </source>
</evidence>
<comment type="subcellular location">
    <subcellularLocation>
        <location evidence="2">Membrane</location>
    </subcellularLocation>
</comment>
<sequence length="502" mass="56820">MWGSVVLCFISLVIVAFTHYAYRWRNPKCNGKLPPGSMGFPLIGETIQFFASNNSLDVPYFFKARFARYGTMFRTSLAGHPVVVSSDPDFNYFIFQQERKSVELWYMDSFSAIFGGGLECATDAQIHKYFRNAVLNHFGTEALKEKLLPKIESMSYQALESWSNQPSIELKSSITSMIFDLTSKYLFNYDSTKSTENLSEMFGSFFKGLMTFPINIPGTAFHTCMQNQKKAMKLMKDILHKRRNSPQVPQHGDFLDQVLEDMNKEDFLTDDIVIYLIFGLLLASFASISAIVTLGMTFVTDYPLVVKELLEEQETILKNKENANSLLTWKELKSMTYMSQVITETLRMSSIGPGILRKAIKDIDINGYVIPKGWTIMVVPSAIHMNPEKYKNPFAFSPARWKDPSSNMSSKNFIPFGSGMRNCVGAEFSKTLMGIFLHVLITKFTWTKIKGGNAFGDGFHVQISKKDEIKANTASLEMDTPKDKESVNLTPALSFGKDFLNL</sequence>
<dbReference type="PRINTS" id="PR00465">
    <property type="entry name" value="EP450IV"/>
</dbReference>
<dbReference type="Pfam" id="PF00067">
    <property type="entry name" value="p450"/>
    <property type="match status" value="1"/>
</dbReference>
<dbReference type="PANTHER" id="PTHR24286">
    <property type="entry name" value="CYTOCHROME P450 26"/>
    <property type="match status" value="1"/>
</dbReference>
<evidence type="ECO:0000256" key="8">
    <source>
        <dbReference type="ARBA" id="ARBA00023002"/>
    </source>
</evidence>
<dbReference type="PANTHER" id="PTHR24286:SF90">
    <property type="entry name" value="CYTOCHROME P450"/>
    <property type="match status" value="1"/>
</dbReference>
<reference evidence="15" key="1">
    <citation type="submission" date="2022-04" db="EMBL/GenBank/DDBJ databases">
        <title>A functionally conserved STORR gene fusion in Papaver species that diverged 16.8 million years ago.</title>
        <authorList>
            <person name="Catania T."/>
        </authorList>
    </citation>
    <scope>NUCLEOTIDE SEQUENCE</scope>
    <source>
        <strain evidence="15">S-188037</strain>
    </source>
</reference>
<dbReference type="SUPFAM" id="SSF48264">
    <property type="entry name" value="Cytochrome P450"/>
    <property type="match status" value="1"/>
</dbReference>
<dbReference type="GO" id="GO:0005506">
    <property type="term" value="F:iron ion binding"/>
    <property type="evidence" value="ECO:0007669"/>
    <property type="project" value="InterPro"/>
</dbReference>
<dbReference type="GO" id="GO:0016132">
    <property type="term" value="P:brassinosteroid biosynthetic process"/>
    <property type="evidence" value="ECO:0007669"/>
    <property type="project" value="TreeGrafter"/>
</dbReference>
<keyword evidence="6 12" id="KW-0479">Metal-binding</keyword>
<dbReference type="GO" id="GO:0016125">
    <property type="term" value="P:sterol metabolic process"/>
    <property type="evidence" value="ECO:0007669"/>
    <property type="project" value="TreeGrafter"/>
</dbReference>
<evidence type="ECO:0000256" key="11">
    <source>
        <dbReference type="ARBA" id="ARBA00023136"/>
    </source>
</evidence>
<dbReference type="GO" id="GO:0033075">
    <property type="term" value="P:isoquinoline alkaloid biosynthetic process"/>
    <property type="evidence" value="ECO:0007669"/>
    <property type="project" value="UniProtKB-ARBA"/>
</dbReference>
<dbReference type="CDD" id="cd11043">
    <property type="entry name" value="CYP90-like"/>
    <property type="match status" value="1"/>
</dbReference>
<protein>
    <recommendedName>
        <fullName evidence="17">Cytochrome P450</fullName>
    </recommendedName>
</protein>
<proteinExistence type="inferred from homology"/>
<dbReference type="FunFam" id="1.10.630.10:FF:000020">
    <property type="entry name" value="Cytochrome P450 family protein"/>
    <property type="match status" value="1"/>
</dbReference>
<keyword evidence="10 13" id="KW-0503">Monooxygenase</keyword>
<dbReference type="InterPro" id="IPR001128">
    <property type="entry name" value="Cyt_P450"/>
</dbReference>
<dbReference type="PRINTS" id="PR00385">
    <property type="entry name" value="P450"/>
</dbReference>
<comment type="caution">
    <text evidence="15">The sequence shown here is derived from an EMBL/GenBank/DDBJ whole genome shotgun (WGS) entry which is preliminary data.</text>
</comment>
<evidence type="ECO:0008006" key="17">
    <source>
        <dbReference type="Google" id="ProtNLM"/>
    </source>
</evidence>
<accession>A0AAD4XEU9</accession>
<dbReference type="PROSITE" id="PS00086">
    <property type="entry name" value="CYTOCHROME_P450"/>
    <property type="match status" value="1"/>
</dbReference>
<evidence type="ECO:0000313" key="15">
    <source>
        <dbReference type="EMBL" id="KAI3910121.1"/>
    </source>
</evidence>
<keyword evidence="11 14" id="KW-0472">Membrane</keyword>
<evidence type="ECO:0000256" key="2">
    <source>
        <dbReference type="ARBA" id="ARBA00004370"/>
    </source>
</evidence>
<name>A0AAD4XEU9_9MAGN</name>
<feature type="transmembrane region" description="Helical" evidence="14">
    <location>
        <begin position="272"/>
        <end position="299"/>
    </location>
</feature>